<evidence type="ECO:0000313" key="2">
    <source>
        <dbReference type="Proteomes" id="UP000286415"/>
    </source>
</evidence>
<comment type="caution">
    <text evidence="1">The sequence shown here is derived from an EMBL/GenBank/DDBJ whole genome shotgun (WGS) entry which is preliminary data.</text>
</comment>
<sequence>MFSGNRMCCTRPPHAPVATIFEISRHMYIHNALLIRLLRILRQPTSGFTLLLRVHEAGAVPEFPSVTCLETSQTGDSAGFQNIRLTETRGLRLPDEPQEGRNRSWAVEEFSTILCFSNLMSSALRINSDVVS</sequence>
<gene>
    <name evidence="1" type="ORF">CSKR_110761</name>
</gene>
<organism evidence="1 2">
    <name type="scientific">Clonorchis sinensis</name>
    <name type="common">Chinese liver fluke</name>
    <dbReference type="NCBI Taxonomy" id="79923"/>
    <lineage>
        <taxon>Eukaryota</taxon>
        <taxon>Metazoa</taxon>
        <taxon>Spiralia</taxon>
        <taxon>Lophotrochozoa</taxon>
        <taxon>Platyhelminthes</taxon>
        <taxon>Trematoda</taxon>
        <taxon>Digenea</taxon>
        <taxon>Opisthorchiida</taxon>
        <taxon>Opisthorchiata</taxon>
        <taxon>Opisthorchiidae</taxon>
        <taxon>Clonorchis</taxon>
    </lineage>
</organism>
<reference evidence="1 2" key="1">
    <citation type="journal article" date="2018" name="Biotechnol. Adv.">
        <title>Improved genomic resources and new bioinformatic workflow for the carcinogenic parasite Clonorchis sinensis: Biotechnological implications.</title>
        <authorList>
            <person name="Wang D."/>
            <person name="Korhonen P.K."/>
            <person name="Gasser R.B."/>
            <person name="Young N.D."/>
        </authorList>
    </citation>
    <scope>NUCLEOTIDE SEQUENCE [LARGE SCALE GENOMIC DNA]</scope>
    <source>
        <strain evidence="1">Cs-k2</strain>
    </source>
</reference>
<keyword evidence="2" id="KW-1185">Reference proteome</keyword>
<dbReference type="EMBL" id="NIRI02000076">
    <property type="protein sequence ID" value="KAG5441976.1"/>
    <property type="molecule type" value="Genomic_DNA"/>
</dbReference>
<proteinExistence type="predicted"/>
<dbReference type="Proteomes" id="UP000286415">
    <property type="component" value="Unassembled WGS sequence"/>
</dbReference>
<accession>A0A419Q1X7</accession>
<evidence type="ECO:0000313" key="1">
    <source>
        <dbReference type="EMBL" id="KAG5441976.1"/>
    </source>
</evidence>
<protein>
    <submittedName>
        <fullName evidence="1">Uncharacterized protein</fullName>
    </submittedName>
</protein>
<name>A0A419Q1X7_CLOSI</name>
<reference evidence="1 2" key="2">
    <citation type="journal article" date="2021" name="Genomics">
        <title>High-quality reference genome for Clonorchis sinensis.</title>
        <authorList>
            <person name="Young N.D."/>
            <person name="Stroehlein A.J."/>
            <person name="Kinkar L."/>
            <person name="Wang T."/>
            <person name="Sohn W.M."/>
            <person name="Chang B.C.H."/>
            <person name="Kaur P."/>
            <person name="Weisz D."/>
            <person name="Dudchenko O."/>
            <person name="Aiden E.L."/>
            <person name="Korhonen P.K."/>
            <person name="Gasser R.B."/>
        </authorList>
    </citation>
    <scope>NUCLEOTIDE SEQUENCE [LARGE SCALE GENOMIC DNA]</scope>
    <source>
        <strain evidence="1">Cs-k2</strain>
    </source>
</reference>
<dbReference type="AlphaFoldDB" id="A0A419Q1X7"/>
<dbReference type="InParanoid" id="A0A419Q1X7"/>